<gene>
    <name evidence="1" type="ORF">EZS27_007814</name>
</gene>
<comment type="caution">
    <text evidence="1">The sequence shown here is derived from an EMBL/GenBank/DDBJ whole genome shotgun (WGS) entry which is preliminary data.</text>
</comment>
<feature type="non-terminal residue" evidence="1">
    <location>
        <position position="620"/>
    </location>
</feature>
<dbReference type="AlphaFoldDB" id="A0A5J4SH94"/>
<name>A0A5J4SH94_9ZZZZ</name>
<proteinExistence type="predicted"/>
<protein>
    <submittedName>
        <fullName evidence="1">Uncharacterized protein</fullName>
    </submittedName>
</protein>
<reference evidence="1" key="1">
    <citation type="submission" date="2019-03" db="EMBL/GenBank/DDBJ databases">
        <title>Single cell metagenomics reveals metabolic interactions within the superorganism composed of flagellate Streblomastix strix and complex community of Bacteroidetes bacteria on its surface.</title>
        <authorList>
            <person name="Treitli S.C."/>
            <person name="Kolisko M."/>
            <person name="Husnik F."/>
            <person name="Keeling P."/>
            <person name="Hampl V."/>
        </authorList>
    </citation>
    <scope>NUCLEOTIDE SEQUENCE</scope>
    <source>
        <strain evidence="1">STM</strain>
    </source>
</reference>
<dbReference type="InterPro" id="IPR025667">
    <property type="entry name" value="SprB_repeat"/>
</dbReference>
<sequence length="620" mass="68974">MKRIVLFFIVGILFIGKSLGQVDNGYYSIRLDGYVTSTYDDGCGLGCQRIKLIPNGGDRLLWPPDGLGLIDAGDILLDDSRVMSYSAPYSYTDIKARFPAKSAYSHLYFYGWRGCNKTATERHVFYSIWNKYPYANVRITEGDKEDGYLISDHTCDFRMLLQPEALNLFYFDSNGKNTNGQLLPSADKITLKATKDFPEVVYKWVYSIVDVTYQDGSSTVFAWTSFPSRDGITYNADKSEVSFSGLDILSSEDFSDLIKEKKKLLVKIGPSDLPGSIGTFSTHYEMLHLTPMYSAPHIVSVTPIQERCNGSLDGQLDITLDRDLYPGEKFYLSIMNSDTGYMEIREGDEFSVDPTNKKNVILYGLSAGSYDIGLKTTYLYGDTYNEGEEHFYSTSIPERDKVTFTIKSDPVHCYDGSDGNIRVTAHGGVGKYNVDLFKKGNLSVVIRQMTIDENTTTAFPDGLKAGDYVVQLADTNYCNVPEQAVTVGQPAAPLKLYNFQYQEPSGNGRSDGEAWISITGGTGDYTVEWKNANNTGLTPEPLVTVDGVKQSRLKGLKKGEYYVYVNDQNYEFVDPKTLENECGCIAADTIFIDEPPGLSVDISERHYITGNGDNDGVLVA</sequence>
<dbReference type="EMBL" id="SNRY01000211">
    <property type="protein sequence ID" value="KAA6344580.1"/>
    <property type="molecule type" value="Genomic_DNA"/>
</dbReference>
<organism evidence="1">
    <name type="scientific">termite gut metagenome</name>
    <dbReference type="NCBI Taxonomy" id="433724"/>
    <lineage>
        <taxon>unclassified sequences</taxon>
        <taxon>metagenomes</taxon>
        <taxon>organismal metagenomes</taxon>
    </lineage>
</organism>
<dbReference type="Pfam" id="PF13573">
    <property type="entry name" value="SprB"/>
    <property type="match status" value="1"/>
</dbReference>
<accession>A0A5J4SH94</accession>
<evidence type="ECO:0000313" key="1">
    <source>
        <dbReference type="EMBL" id="KAA6344580.1"/>
    </source>
</evidence>